<evidence type="ECO:0000313" key="2">
    <source>
        <dbReference type="Proteomes" id="UP000252107"/>
    </source>
</evidence>
<comment type="caution">
    <text evidence="1">The sequence shown here is derived from an EMBL/GenBank/DDBJ whole genome shotgun (WGS) entry which is preliminary data.</text>
</comment>
<dbReference type="EMBL" id="LXQD01000110">
    <property type="protein sequence ID" value="RCJ37848.1"/>
    <property type="molecule type" value="Genomic_DNA"/>
</dbReference>
<accession>A0A367RMQ9</accession>
<dbReference type="Proteomes" id="UP000252107">
    <property type="component" value="Unassembled WGS sequence"/>
</dbReference>
<organism evidence="1 2">
    <name type="scientific">Nostoc minutum NIES-26</name>
    <dbReference type="NCBI Taxonomy" id="1844469"/>
    <lineage>
        <taxon>Bacteria</taxon>
        <taxon>Bacillati</taxon>
        <taxon>Cyanobacteriota</taxon>
        <taxon>Cyanophyceae</taxon>
        <taxon>Nostocales</taxon>
        <taxon>Nostocaceae</taxon>
        <taxon>Nostoc</taxon>
    </lineage>
</organism>
<sequence length="144" mass="16407">MHALLGAPVNLYYKIVAQILLLSAGKIPRRSDRFFAHLLISSNSVKTLNKLVKSKEQAALLIDNEYLRRRTRSNDHRFQELELTMTITGLLPDNSLKTFEIRNFTKKLTSTDGKYFEQGLNQIAYIRYGIVLSLTLPAPKGGQR</sequence>
<dbReference type="AlphaFoldDB" id="A0A367RMQ9"/>
<evidence type="ECO:0000313" key="1">
    <source>
        <dbReference type="EMBL" id="RCJ37848.1"/>
    </source>
</evidence>
<keyword evidence="2" id="KW-1185">Reference proteome</keyword>
<protein>
    <submittedName>
        <fullName evidence="1">Uncharacterized protein</fullName>
    </submittedName>
</protein>
<gene>
    <name evidence="1" type="ORF">A6770_40060</name>
</gene>
<reference evidence="1" key="1">
    <citation type="submission" date="2016-04" db="EMBL/GenBank/DDBJ databases">
        <authorList>
            <person name="Tabuchi Yagui T.R."/>
        </authorList>
    </citation>
    <scope>NUCLEOTIDE SEQUENCE [LARGE SCALE GENOMIC DNA]</scope>
    <source>
        <strain evidence="1">NIES-26</strain>
    </source>
</reference>
<proteinExistence type="predicted"/>
<name>A0A367RMQ9_9NOSO</name>